<name>A0AAD9GH81_BABDI</name>
<organism evidence="3 4">
    <name type="scientific">Babesia divergens</name>
    <dbReference type="NCBI Taxonomy" id="32595"/>
    <lineage>
        <taxon>Eukaryota</taxon>
        <taxon>Sar</taxon>
        <taxon>Alveolata</taxon>
        <taxon>Apicomplexa</taxon>
        <taxon>Aconoidasida</taxon>
        <taxon>Piroplasmida</taxon>
        <taxon>Babesiidae</taxon>
        <taxon>Babesia</taxon>
    </lineage>
</organism>
<dbReference type="GO" id="GO:0005730">
    <property type="term" value="C:nucleolus"/>
    <property type="evidence" value="ECO:0007669"/>
    <property type="project" value="TreeGrafter"/>
</dbReference>
<dbReference type="EMBL" id="JAHBMH010000024">
    <property type="protein sequence ID" value="KAK1938383.1"/>
    <property type="molecule type" value="Genomic_DNA"/>
</dbReference>
<dbReference type="GO" id="GO:0006364">
    <property type="term" value="P:rRNA processing"/>
    <property type="evidence" value="ECO:0007669"/>
    <property type="project" value="TreeGrafter"/>
</dbReference>
<feature type="compositionally biased region" description="Basic and acidic residues" evidence="2">
    <location>
        <begin position="27"/>
        <end position="36"/>
    </location>
</feature>
<protein>
    <submittedName>
        <fullName evidence="3">Bystin family protein</fullName>
    </submittedName>
</protein>
<dbReference type="GO" id="GO:0005737">
    <property type="term" value="C:cytoplasm"/>
    <property type="evidence" value="ECO:0007669"/>
    <property type="project" value="TreeGrafter"/>
</dbReference>
<comment type="similarity">
    <text evidence="1">Belongs to the bystin family.</text>
</comment>
<dbReference type="Proteomes" id="UP001195914">
    <property type="component" value="Unassembled WGS sequence"/>
</dbReference>
<comment type="caution">
    <text evidence="3">The sequence shown here is derived from an EMBL/GenBank/DDBJ whole genome shotgun (WGS) entry which is preliminary data.</text>
</comment>
<feature type="compositionally biased region" description="Basic residues" evidence="2">
    <location>
        <begin position="1"/>
        <end position="11"/>
    </location>
</feature>
<dbReference type="InterPro" id="IPR007955">
    <property type="entry name" value="Bystin"/>
</dbReference>
<dbReference type="AlphaFoldDB" id="A0AAD9GH81"/>
<evidence type="ECO:0000256" key="1">
    <source>
        <dbReference type="ARBA" id="ARBA00007114"/>
    </source>
</evidence>
<evidence type="ECO:0000313" key="3">
    <source>
        <dbReference type="EMBL" id="KAK1938383.1"/>
    </source>
</evidence>
<gene>
    <name evidence="3" type="ORF">X943_000741</name>
</gene>
<dbReference type="GO" id="GO:0030515">
    <property type="term" value="F:snoRNA binding"/>
    <property type="evidence" value="ECO:0007669"/>
    <property type="project" value="TreeGrafter"/>
</dbReference>
<dbReference type="PANTHER" id="PTHR12821">
    <property type="entry name" value="BYSTIN"/>
    <property type="match status" value="1"/>
</dbReference>
<reference evidence="3" key="1">
    <citation type="journal article" date="2014" name="Nucleic Acids Res.">
        <title>The evolutionary dynamics of variant antigen genes in Babesia reveal a history of genomic innovation underlying host-parasite interaction.</title>
        <authorList>
            <person name="Jackson A.P."/>
            <person name="Otto T.D."/>
            <person name="Darby A."/>
            <person name="Ramaprasad A."/>
            <person name="Xia D."/>
            <person name="Echaide I.E."/>
            <person name="Farber M."/>
            <person name="Gahlot S."/>
            <person name="Gamble J."/>
            <person name="Gupta D."/>
            <person name="Gupta Y."/>
            <person name="Jackson L."/>
            <person name="Malandrin L."/>
            <person name="Malas T.B."/>
            <person name="Moussa E."/>
            <person name="Nair M."/>
            <person name="Reid A.J."/>
            <person name="Sanders M."/>
            <person name="Sharma J."/>
            <person name="Tracey A."/>
            <person name="Quail M.A."/>
            <person name="Weir W."/>
            <person name="Wastling J.M."/>
            <person name="Hall N."/>
            <person name="Willadsen P."/>
            <person name="Lingelbach K."/>
            <person name="Shiels B."/>
            <person name="Tait A."/>
            <person name="Berriman M."/>
            <person name="Allred D.R."/>
            <person name="Pain A."/>
        </authorList>
    </citation>
    <scope>NUCLEOTIDE SEQUENCE</scope>
    <source>
        <strain evidence="3">1802A</strain>
    </source>
</reference>
<keyword evidence="4" id="KW-1185">Reference proteome</keyword>
<dbReference type="Pfam" id="PF05291">
    <property type="entry name" value="Bystin"/>
    <property type="match status" value="1"/>
</dbReference>
<sequence>MKRKALKKGGRGKAQASINKHHRSKKGRDIKSKSHDDDVDLSDVEAEYLEDIPEEIAKSIHKLANENDRDSHKATLANDAEFLEADPLMADTLNDTSGFMPEDSLPKATAEVGKLNQRIFKGEDPETATLRQMKEVYAEIGHYLSKYKSGGLPKAFKVLPRLKNWEEVVDLTCPQNWTPNAMYEATHLFASNMTDSMVEKFYNKVLLPTVRKDIQGNRKLNYHLYMALKKAIFKPVAWFKGILVPLVEEGCIYREAAIIGNVLRRISIPVLHASAFILRICQCQKWFGSSSFILSILLQKKFNLPKKVVEECVNYFSKFQNFEDHLPVIWHQSLLTLVTNYKHNFSEADYTTVQRLLRVHTHAHITPVIMHLLSCTTTEIDM</sequence>
<feature type="region of interest" description="Disordered" evidence="2">
    <location>
        <begin position="1"/>
        <end position="42"/>
    </location>
</feature>
<dbReference type="PANTHER" id="PTHR12821:SF0">
    <property type="entry name" value="BYSTIN"/>
    <property type="match status" value="1"/>
</dbReference>
<evidence type="ECO:0000256" key="2">
    <source>
        <dbReference type="SAM" id="MobiDB-lite"/>
    </source>
</evidence>
<reference evidence="3" key="2">
    <citation type="submission" date="2021-05" db="EMBL/GenBank/DDBJ databases">
        <authorList>
            <person name="Pain A."/>
        </authorList>
    </citation>
    <scope>NUCLEOTIDE SEQUENCE</scope>
    <source>
        <strain evidence="3">1802A</strain>
    </source>
</reference>
<evidence type="ECO:0000313" key="4">
    <source>
        <dbReference type="Proteomes" id="UP001195914"/>
    </source>
</evidence>
<dbReference type="GO" id="GO:0030688">
    <property type="term" value="C:preribosome, small subunit precursor"/>
    <property type="evidence" value="ECO:0007669"/>
    <property type="project" value="TreeGrafter"/>
</dbReference>
<proteinExistence type="inferred from homology"/>
<accession>A0AAD9GH81</accession>